<name>A0ABX5Q3V7_9BACL</name>
<dbReference type="EMBL" id="CP025688">
    <property type="protein sequence ID" value="QAA21324.1"/>
    <property type="molecule type" value="Genomic_DNA"/>
</dbReference>
<proteinExistence type="predicted"/>
<sequence>MKEVQIVMMNKQRLSRILNACSLSLLKEITEQLEQTLCLQVERFPQTSLVMMKARDSVSDQPFYVGEVLVTECTVSFNQKFGIGLVVGEAPQRAYCMAAVDAAINAGFPILEQWRERLEAAEGAIIAERNAECARSAESQVHFDTMGAYNDRH</sequence>
<evidence type="ECO:0000313" key="1">
    <source>
        <dbReference type="EMBL" id="QAA21324.1"/>
    </source>
</evidence>
<dbReference type="Pfam" id="PF06754">
    <property type="entry name" value="PhnG"/>
    <property type="match status" value="1"/>
</dbReference>
<protein>
    <submittedName>
        <fullName evidence="1">Phosphonate C-P lyase system protein PhnG</fullName>
    </submittedName>
</protein>
<organism evidence="1 2">
    <name type="scientific">Sporolactobacillus terrae</name>
    <dbReference type="NCBI Taxonomy" id="269673"/>
    <lineage>
        <taxon>Bacteria</taxon>
        <taxon>Bacillati</taxon>
        <taxon>Bacillota</taxon>
        <taxon>Bacilli</taxon>
        <taxon>Bacillales</taxon>
        <taxon>Sporolactobacillaceae</taxon>
        <taxon>Sporolactobacillus</taxon>
    </lineage>
</organism>
<accession>A0ABX5Q3V7</accession>
<reference evidence="1 2" key="1">
    <citation type="submission" date="2018-01" db="EMBL/GenBank/DDBJ databases">
        <title>Complete genome sequencing of Sporolactobacillus terrae DLG3.</title>
        <authorList>
            <person name="Nam Y.-D."/>
            <person name="Kang J."/>
            <person name="Chung W.-H."/>
        </authorList>
    </citation>
    <scope>NUCLEOTIDE SEQUENCE [LARGE SCALE GENOMIC DNA]</scope>
    <source>
        <strain evidence="1 2">DLG3</strain>
    </source>
</reference>
<evidence type="ECO:0000313" key="2">
    <source>
        <dbReference type="Proteomes" id="UP000285882"/>
    </source>
</evidence>
<keyword evidence="2" id="KW-1185">Reference proteome</keyword>
<dbReference type="Proteomes" id="UP000285882">
    <property type="component" value="Chromosome"/>
</dbReference>
<gene>
    <name evidence="1" type="primary">phnG</name>
    <name evidence="1" type="ORF">C0674_00985</name>
</gene>
<dbReference type="GO" id="GO:0016829">
    <property type="term" value="F:lyase activity"/>
    <property type="evidence" value="ECO:0007669"/>
    <property type="project" value="UniProtKB-KW"/>
</dbReference>
<keyword evidence="1" id="KW-0456">Lyase</keyword>
<dbReference type="NCBIfam" id="TIGR03293">
    <property type="entry name" value="PhnG_redo"/>
    <property type="match status" value="1"/>
</dbReference>
<dbReference type="InterPro" id="IPR009609">
    <property type="entry name" value="Phosphonate_metab_PhnG"/>
</dbReference>